<dbReference type="KEGG" id="fiy:BN1229_v1_1594"/>
<organism evidence="1 2">
    <name type="scientific">Candidatus Filomicrobium marinum</name>
    <dbReference type="NCBI Taxonomy" id="1608628"/>
    <lineage>
        <taxon>Bacteria</taxon>
        <taxon>Pseudomonadati</taxon>
        <taxon>Pseudomonadota</taxon>
        <taxon>Alphaproteobacteria</taxon>
        <taxon>Hyphomicrobiales</taxon>
        <taxon>Hyphomicrobiaceae</taxon>
        <taxon>Filomicrobium</taxon>
    </lineage>
</organism>
<keyword evidence="2" id="KW-1185">Reference proteome</keyword>
<protein>
    <submittedName>
        <fullName evidence="1">Uncharacterized protein</fullName>
    </submittedName>
</protein>
<evidence type="ECO:0000313" key="2">
    <source>
        <dbReference type="Proteomes" id="UP000033187"/>
    </source>
</evidence>
<reference evidence="2" key="1">
    <citation type="submission" date="2015-02" db="EMBL/GenBank/DDBJ databases">
        <authorList>
            <person name="Chooi Y.-H."/>
        </authorList>
    </citation>
    <scope>NUCLEOTIDE SEQUENCE [LARGE SCALE GENOMIC DNA]</scope>
    <source>
        <strain evidence="2">strain Y</strain>
    </source>
</reference>
<dbReference type="EMBL" id="LN829119">
    <property type="protein sequence ID" value="CPR18182.1"/>
    <property type="molecule type" value="Genomic_DNA"/>
</dbReference>
<evidence type="ECO:0000313" key="1">
    <source>
        <dbReference type="EMBL" id="CPR18182.1"/>
    </source>
</evidence>
<proteinExistence type="predicted"/>
<name>A0A0D6JE48_9HYPH</name>
<dbReference type="KEGG" id="fil:BN1229_v1_1593"/>
<accession>A0A0D6JE48</accession>
<dbReference type="AlphaFoldDB" id="A0A0D6JE48"/>
<gene>
    <name evidence="1" type="ORF">YBN1229_v1_1594</name>
</gene>
<dbReference type="Proteomes" id="UP000033187">
    <property type="component" value="Chromosome 1"/>
</dbReference>
<sequence>MPGQKVQRALIWRHQRRARRWAMPPPASQPIKLPLNARGAARPNTSAWKVAGNVSGAAFPVVIECSNTTAQTPEFFNNSFSSYVEPVYPVAGLTLVHLLREIGTSKILAGWHRQVRPWSFFVQVTLRTSYLVCADNVMFTDC</sequence>